<dbReference type="PANTHER" id="PTHR37422:SF13">
    <property type="entry name" value="LIPOPOLYSACCHARIDE BIOSYNTHESIS PROTEIN PA4999-RELATED"/>
    <property type="match status" value="1"/>
</dbReference>
<feature type="transmembrane region" description="Helical" evidence="5">
    <location>
        <begin position="429"/>
        <end position="453"/>
    </location>
</feature>
<accession>A0A544TUV4</accession>
<dbReference type="RefSeq" id="WP_142641114.1">
    <property type="nucleotide sequence ID" value="NZ_VDGI01000002.1"/>
</dbReference>
<keyword evidence="4 5" id="KW-0472">Membrane</keyword>
<dbReference type="EMBL" id="VDGI01000002">
    <property type="protein sequence ID" value="TQR21223.1"/>
    <property type="molecule type" value="Genomic_DNA"/>
</dbReference>
<proteinExistence type="predicted"/>
<evidence type="ECO:0000256" key="4">
    <source>
        <dbReference type="ARBA" id="ARBA00023136"/>
    </source>
</evidence>
<protein>
    <submittedName>
        <fullName evidence="7">O-antigen ligase family protein</fullName>
    </submittedName>
</protein>
<dbReference type="GO" id="GO:0016020">
    <property type="term" value="C:membrane"/>
    <property type="evidence" value="ECO:0007669"/>
    <property type="project" value="UniProtKB-SubCell"/>
</dbReference>
<dbReference type="GO" id="GO:0016874">
    <property type="term" value="F:ligase activity"/>
    <property type="evidence" value="ECO:0007669"/>
    <property type="project" value="UniProtKB-KW"/>
</dbReference>
<keyword evidence="3 5" id="KW-1133">Transmembrane helix</keyword>
<feature type="transmembrane region" description="Helical" evidence="5">
    <location>
        <begin position="28"/>
        <end position="50"/>
    </location>
</feature>
<keyword evidence="2 5" id="KW-0812">Transmembrane</keyword>
<sequence length="515" mass="58200">MARLTLNKINVIRDINEDEQSIKTIDKFIFYILLVAIAIIPLLIGAHTALFVSPDISGSGVSGTAYQTDIFTYFKFVALVILTIATIILFLYKLLFLNYKFKKDKVIYAIYAFIFFLLVSVIFSEYKTIAIWGMHNRHDGAITYICFAMLMLIALNIKYPKNALKIVTYALYPFIWINIIIALMTFYGKNIMLNETIHKILTIFDKSGVTFDERSILTGTLNQWNYMSGMSSIMVMIFLTLAIFQDSMRLRIINLLTALAAFATLLVSMSSSGFLSVAVMTLLMLVALFLKGNKKRGLLLFMSFLLIASLQIGILSTKNPKVWNESLGMFVKTNPFTKIEGALELFDNKTYAADKKLELPVLPERGYAAGSGRIYIWSTMLELISERPLYGYGMDTILFHFPQNNLEKRAELWDEKGLVDKPHNMYLGILWGTGILGFLAFIIMLIIFTLPILKTIYKKSSKTNSYFVALSMGFGAFLIQAIFNDSVIGLTTAPLLIVTILYTVNKNEELVGEKT</sequence>
<evidence type="ECO:0000256" key="1">
    <source>
        <dbReference type="ARBA" id="ARBA00004141"/>
    </source>
</evidence>
<dbReference type="InterPro" id="IPR051533">
    <property type="entry name" value="WaaL-like"/>
</dbReference>
<feature type="transmembrane region" description="Helical" evidence="5">
    <location>
        <begin position="297"/>
        <end position="316"/>
    </location>
</feature>
<keyword evidence="8" id="KW-1185">Reference proteome</keyword>
<reference evidence="7 8" key="1">
    <citation type="submission" date="2019-06" db="EMBL/GenBank/DDBJ databases">
        <title>Psychrobacillus vulpis sp. nov., a new species isolated from feces of a red fox that inhabits in The Tablas de Daimiel Natural Park, Albacete, Spain.</title>
        <authorList>
            <person name="Rodriguez M."/>
            <person name="Reina J.C."/>
            <person name="Bejar V."/>
            <person name="Llamas I."/>
        </authorList>
    </citation>
    <scope>NUCLEOTIDE SEQUENCE [LARGE SCALE GENOMIC DNA]</scope>
    <source>
        <strain evidence="7 8">Z8</strain>
    </source>
</reference>
<feature type="transmembrane region" description="Helical" evidence="5">
    <location>
        <begin position="251"/>
        <end position="267"/>
    </location>
</feature>
<gene>
    <name evidence="7" type="ORF">FG384_03175</name>
</gene>
<feature type="transmembrane region" description="Helical" evidence="5">
    <location>
        <begin position="106"/>
        <end position="126"/>
    </location>
</feature>
<dbReference type="Pfam" id="PF04932">
    <property type="entry name" value="Wzy_C"/>
    <property type="match status" value="1"/>
</dbReference>
<keyword evidence="7" id="KW-0436">Ligase</keyword>
<evidence type="ECO:0000313" key="7">
    <source>
        <dbReference type="EMBL" id="TQR21223.1"/>
    </source>
</evidence>
<name>A0A544TUV4_9BACI</name>
<organism evidence="7 8">
    <name type="scientific">Psychrobacillus vulpis</name>
    <dbReference type="NCBI Taxonomy" id="2325572"/>
    <lineage>
        <taxon>Bacteria</taxon>
        <taxon>Bacillati</taxon>
        <taxon>Bacillota</taxon>
        <taxon>Bacilli</taxon>
        <taxon>Bacillales</taxon>
        <taxon>Bacillaceae</taxon>
        <taxon>Psychrobacillus</taxon>
    </lineage>
</organism>
<dbReference type="PANTHER" id="PTHR37422">
    <property type="entry name" value="TEICHURONIC ACID BIOSYNTHESIS PROTEIN TUAE"/>
    <property type="match status" value="1"/>
</dbReference>
<evidence type="ECO:0000313" key="8">
    <source>
        <dbReference type="Proteomes" id="UP000316626"/>
    </source>
</evidence>
<feature type="transmembrane region" description="Helical" evidence="5">
    <location>
        <begin position="70"/>
        <end position="94"/>
    </location>
</feature>
<feature type="transmembrane region" description="Helical" evidence="5">
    <location>
        <begin position="224"/>
        <end position="244"/>
    </location>
</feature>
<feature type="transmembrane region" description="Helical" evidence="5">
    <location>
        <begin position="488"/>
        <end position="505"/>
    </location>
</feature>
<feature type="transmembrane region" description="Helical" evidence="5">
    <location>
        <begin position="273"/>
        <end position="290"/>
    </location>
</feature>
<dbReference type="Proteomes" id="UP000316626">
    <property type="component" value="Unassembled WGS sequence"/>
</dbReference>
<dbReference type="InterPro" id="IPR007016">
    <property type="entry name" value="O-antigen_ligase-rel_domated"/>
</dbReference>
<feature type="transmembrane region" description="Helical" evidence="5">
    <location>
        <begin position="166"/>
        <end position="187"/>
    </location>
</feature>
<dbReference type="AlphaFoldDB" id="A0A544TUV4"/>
<comment type="subcellular location">
    <subcellularLocation>
        <location evidence="1">Membrane</location>
        <topology evidence="1">Multi-pass membrane protein</topology>
    </subcellularLocation>
</comment>
<evidence type="ECO:0000256" key="3">
    <source>
        <dbReference type="ARBA" id="ARBA00022989"/>
    </source>
</evidence>
<evidence type="ECO:0000256" key="2">
    <source>
        <dbReference type="ARBA" id="ARBA00022692"/>
    </source>
</evidence>
<feature type="transmembrane region" description="Helical" evidence="5">
    <location>
        <begin position="465"/>
        <end position="482"/>
    </location>
</feature>
<feature type="transmembrane region" description="Helical" evidence="5">
    <location>
        <begin position="141"/>
        <end position="159"/>
    </location>
</feature>
<dbReference type="OrthoDB" id="1762823at2"/>
<comment type="caution">
    <text evidence="7">The sequence shown here is derived from an EMBL/GenBank/DDBJ whole genome shotgun (WGS) entry which is preliminary data.</text>
</comment>
<feature type="domain" description="O-antigen ligase-related" evidence="6">
    <location>
        <begin position="257"/>
        <end position="442"/>
    </location>
</feature>
<evidence type="ECO:0000259" key="6">
    <source>
        <dbReference type="Pfam" id="PF04932"/>
    </source>
</evidence>
<evidence type="ECO:0000256" key="5">
    <source>
        <dbReference type="SAM" id="Phobius"/>
    </source>
</evidence>